<keyword evidence="11" id="KW-0472">Membrane</keyword>
<keyword evidence="3" id="KW-0808">Transferase</keyword>
<dbReference type="Gene3D" id="1.10.510.10">
    <property type="entry name" value="Transferase(Phosphotransferase) domain 1"/>
    <property type="match status" value="1"/>
</dbReference>
<dbReference type="Pfam" id="PF00069">
    <property type="entry name" value="Pkinase"/>
    <property type="match status" value="1"/>
</dbReference>
<dbReference type="SMART" id="SM01080">
    <property type="entry name" value="CHASE2"/>
    <property type="match status" value="1"/>
</dbReference>
<feature type="region of interest" description="Disordered" evidence="10">
    <location>
        <begin position="797"/>
        <end position="875"/>
    </location>
</feature>
<evidence type="ECO:0000256" key="7">
    <source>
        <dbReference type="ARBA" id="ARBA00047899"/>
    </source>
</evidence>
<feature type="compositionally biased region" description="Low complexity" evidence="10">
    <location>
        <begin position="11"/>
        <end position="23"/>
    </location>
</feature>
<dbReference type="Gene3D" id="3.30.200.20">
    <property type="entry name" value="Phosphorylase Kinase, domain 1"/>
    <property type="match status" value="1"/>
</dbReference>
<feature type="binding site" evidence="9">
    <location>
        <position position="540"/>
    </location>
    <ligand>
        <name>ATP</name>
        <dbReference type="ChEBI" id="CHEBI:30616"/>
    </ligand>
</feature>
<dbReference type="PROSITE" id="PS00107">
    <property type="entry name" value="PROTEIN_KINASE_ATP"/>
    <property type="match status" value="1"/>
</dbReference>
<dbReference type="PROSITE" id="PS50011">
    <property type="entry name" value="PROTEIN_KINASE_DOM"/>
    <property type="match status" value="1"/>
</dbReference>
<evidence type="ECO:0000256" key="8">
    <source>
        <dbReference type="ARBA" id="ARBA00048679"/>
    </source>
</evidence>
<gene>
    <name evidence="13" type="ORF">MiSe_34650</name>
</gene>
<dbReference type="PANTHER" id="PTHR24363">
    <property type="entry name" value="SERINE/THREONINE PROTEIN KINASE"/>
    <property type="match status" value="1"/>
</dbReference>
<reference evidence="13" key="1">
    <citation type="submission" date="2019-10" db="EMBL/GenBank/DDBJ databases">
        <title>Draft genome sequece of Microseira wollei NIES-4236.</title>
        <authorList>
            <person name="Yamaguchi H."/>
            <person name="Suzuki S."/>
            <person name="Kawachi M."/>
        </authorList>
    </citation>
    <scope>NUCLEOTIDE SEQUENCE</scope>
    <source>
        <strain evidence="13">NIES-4236</strain>
    </source>
</reference>
<organism evidence="13 14">
    <name type="scientific">Microseira wollei NIES-4236</name>
    <dbReference type="NCBI Taxonomy" id="2530354"/>
    <lineage>
        <taxon>Bacteria</taxon>
        <taxon>Bacillati</taxon>
        <taxon>Cyanobacteriota</taxon>
        <taxon>Cyanophyceae</taxon>
        <taxon>Oscillatoriophycideae</taxon>
        <taxon>Aerosakkonematales</taxon>
        <taxon>Aerosakkonemataceae</taxon>
        <taxon>Microseira</taxon>
    </lineage>
</organism>
<evidence type="ECO:0000256" key="9">
    <source>
        <dbReference type="PROSITE-ProRule" id="PRU10141"/>
    </source>
</evidence>
<evidence type="ECO:0000256" key="2">
    <source>
        <dbReference type="ARBA" id="ARBA00022527"/>
    </source>
</evidence>
<dbReference type="InterPro" id="IPR017441">
    <property type="entry name" value="Protein_kinase_ATP_BS"/>
</dbReference>
<keyword evidence="5 13" id="KW-0418">Kinase</keyword>
<dbReference type="InterPro" id="IPR000719">
    <property type="entry name" value="Prot_kinase_dom"/>
</dbReference>
<name>A0AAV3XBC9_9CYAN</name>
<feature type="transmembrane region" description="Helical" evidence="11">
    <location>
        <begin position="361"/>
        <end position="378"/>
    </location>
</feature>
<evidence type="ECO:0000256" key="5">
    <source>
        <dbReference type="ARBA" id="ARBA00022777"/>
    </source>
</evidence>
<comment type="caution">
    <text evidence="13">The sequence shown here is derived from an EMBL/GenBank/DDBJ whole genome shotgun (WGS) entry which is preliminary data.</text>
</comment>
<keyword evidence="11" id="KW-0812">Transmembrane</keyword>
<evidence type="ECO:0000256" key="3">
    <source>
        <dbReference type="ARBA" id="ARBA00022679"/>
    </source>
</evidence>
<dbReference type="PANTHER" id="PTHR24363:SF0">
    <property type="entry name" value="SERINE_THREONINE KINASE LIKE DOMAIN CONTAINING 1"/>
    <property type="match status" value="1"/>
</dbReference>
<dbReference type="EC" id="2.7.11.1" evidence="1"/>
<proteinExistence type="predicted"/>
<comment type="catalytic activity">
    <reaction evidence="8">
        <text>L-seryl-[protein] + ATP = O-phospho-L-seryl-[protein] + ADP + H(+)</text>
        <dbReference type="Rhea" id="RHEA:17989"/>
        <dbReference type="Rhea" id="RHEA-COMP:9863"/>
        <dbReference type="Rhea" id="RHEA-COMP:11604"/>
        <dbReference type="ChEBI" id="CHEBI:15378"/>
        <dbReference type="ChEBI" id="CHEBI:29999"/>
        <dbReference type="ChEBI" id="CHEBI:30616"/>
        <dbReference type="ChEBI" id="CHEBI:83421"/>
        <dbReference type="ChEBI" id="CHEBI:456216"/>
        <dbReference type="EC" id="2.7.11.1"/>
    </reaction>
</comment>
<dbReference type="GO" id="GO:0004674">
    <property type="term" value="F:protein serine/threonine kinase activity"/>
    <property type="evidence" value="ECO:0007669"/>
    <property type="project" value="UniProtKB-KW"/>
</dbReference>
<comment type="catalytic activity">
    <reaction evidence="7">
        <text>L-threonyl-[protein] + ATP = O-phospho-L-threonyl-[protein] + ADP + H(+)</text>
        <dbReference type="Rhea" id="RHEA:46608"/>
        <dbReference type="Rhea" id="RHEA-COMP:11060"/>
        <dbReference type="Rhea" id="RHEA-COMP:11605"/>
        <dbReference type="ChEBI" id="CHEBI:15378"/>
        <dbReference type="ChEBI" id="CHEBI:30013"/>
        <dbReference type="ChEBI" id="CHEBI:30616"/>
        <dbReference type="ChEBI" id="CHEBI:61977"/>
        <dbReference type="ChEBI" id="CHEBI:456216"/>
        <dbReference type="EC" id="2.7.11.1"/>
    </reaction>
</comment>
<evidence type="ECO:0000313" key="14">
    <source>
        <dbReference type="Proteomes" id="UP001050975"/>
    </source>
</evidence>
<dbReference type="CDD" id="cd14014">
    <property type="entry name" value="STKc_PknB_like"/>
    <property type="match status" value="1"/>
</dbReference>
<protein>
    <recommendedName>
        <fullName evidence="1">non-specific serine/threonine protein kinase</fullName>
        <ecNumber evidence="1">2.7.11.1</ecNumber>
    </recommendedName>
</protein>
<dbReference type="InterPro" id="IPR007890">
    <property type="entry name" value="CHASE2"/>
</dbReference>
<evidence type="ECO:0000256" key="4">
    <source>
        <dbReference type="ARBA" id="ARBA00022741"/>
    </source>
</evidence>
<feature type="domain" description="Protein kinase" evidence="12">
    <location>
        <begin position="509"/>
        <end position="769"/>
    </location>
</feature>
<dbReference type="InterPro" id="IPR011009">
    <property type="entry name" value="Kinase-like_dom_sf"/>
</dbReference>
<dbReference type="GO" id="GO:0005524">
    <property type="term" value="F:ATP binding"/>
    <property type="evidence" value="ECO:0007669"/>
    <property type="project" value="UniProtKB-UniRule"/>
</dbReference>
<keyword evidence="4 9" id="KW-0547">Nucleotide-binding</keyword>
<evidence type="ECO:0000256" key="10">
    <source>
        <dbReference type="SAM" id="MobiDB-lite"/>
    </source>
</evidence>
<evidence type="ECO:0000256" key="6">
    <source>
        <dbReference type="ARBA" id="ARBA00022840"/>
    </source>
</evidence>
<evidence type="ECO:0000256" key="11">
    <source>
        <dbReference type="SAM" id="Phobius"/>
    </source>
</evidence>
<sequence>MADERTLTLTSSNASAKSSAAANPITGGTRQYSRLARLGHILTGACALGAAIATAANTNLVRLMEYQAQMLFFELRGPVEAPENIVILAIDNESLKQADIYLSAPQQYAYLEPIQTWPWKRAAYAKVIDKIMAAGARSVAVDVVFDRPSKYGEADDQQLRQTLQRYAGKVTLGAVYEDIQSNQGTVNQLTQPLAQFLTQPFSVGSINFPLEPDGRIHRLGSEYRKLLEQTYKKELVDEFKHLSVATPSFGEAAITASGLNYAKPKGDRIHYWGPAGTFKQIPFWYVLDPINWNGYLQQGSYFKDKIVLIGPTATELKDFHKAPFSQSWLYPDPLAGVEIHANAIATLLQGKTLQQILPHTPLKGLFVLLFSVGAGWWLSNRKRCLTRFGWTVGIVVAWSGIGYIAFVYGGLIVPVAVPVFAIALSGVSYLTTGVAICQLKKRDLRILVESNATLPEVGDILDTLDDLNPVPVQSKAPVTIKSQSAPLNSVPAPINSTPATNNKIIGFRYEIVRVLGQGGFGETYIACDTQRPGKPRCVVKQLKPAFKDAKHMKLARRLFATEAEVLEKVGQHAQIPQLLAYFEENEQFYLVQECIDGHPLDEELLIGRQLPESIVINMLQEILQILEFVHKQGVIHRDIKPSNIIRREKDGKLVLIDFGAVKEINTQLLENEGKSRFTVGIGTQGYAPSEQCAGRPRFNSDIYAVGIMGIQALTGLPPHQLVQDPETGELLWTSKAKVSEELAEVISKMVRYDFRQRYQIASEAREALLKLTNFSPESVTQADDMIDNFAPENIDDFTQPWSDRQEEEDEATKPWTGMPQEEDEATKPWTGMPQEEDEATKPWTGMPQEEDEATKPWTGMPQEEAEEQVSSRAQE</sequence>
<dbReference type="EMBL" id="BLAY01000050">
    <property type="protein sequence ID" value="GET38706.1"/>
    <property type="molecule type" value="Genomic_DNA"/>
</dbReference>
<keyword evidence="14" id="KW-1185">Reference proteome</keyword>
<dbReference type="AlphaFoldDB" id="A0AAV3XBC9"/>
<accession>A0AAV3XBC9</accession>
<evidence type="ECO:0000259" key="12">
    <source>
        <dbReference type="PROSITE" id="PS50011"/>
    </source>
</evidence>
<dbReference type="Pfam" id="PF05226">
    <property type="entry name" value="CHASE2"/>
    <property type="match status" value="1"/>
</dbReference>
<dbReference type="RefSeq" id="WP_226582830.1">
    <property type="nucleotide sequence ID" value="NZ_BLAY01000050.1"/>
</dbReference>
<keyword evidence="6 9" id="KW-0067">ATP-binding</keyword>
<evidence type="ECO:0000313" key="13">
    <source>
        <dbReference type="EMBL" id="GET38706.1"/>
    </source>
</evidence>
<dbReference type="SMART" id="SM00220">
    <property type="entry name" value="S_TKc"/>
    <property type="match status" value="1"/>
</dbReference>
<dbReference type="Proteomes" id="UP001050975">
    <property type="component" value="Unassembled WGS sequence"/>
</dbReference>
<evidence type="ECO:0000256" key="1">
    <source>
        <dbReference type="ARBA" id="ARBA00012513"/>
    </source>
</evidence>
<feature type="transmembrane region" description="Helical" evidence="11">
    <location>
        <begin position="390"/>
        <end position="409"/>
    </location>
</feature>
<keyword evidence="11" id="KW-1133">Transmembrane helix</keyword>
<feature type="transmembrane region" description="Helical" evidence="11">
    <location>
        <begin position="415"/>
        <end position="437"/>
    </location>
</feature>
<dbReference type="SUPFAM" id="SSF56112">
    <property type="entry name" value="Protein kinase-like (PK-like)"/>
    <property type="match status" value="1"/>
</dbReference>
<feature type="region of interest" description="Disordered" evidence="10">
    <location>
        <begin position="1"/>
        <end position="23"/>
    </location>
</feature>
<keyword evidence="2 13" id="KW-0723">Serine/threonine-protein kinase</keyword>